<keyword evidence="3" id="KW-1185">Reference proteome</keyword>
<dbReference type="EMBL" id="JAATIQ010000064">
    <property type="protein sequence ID" value="KAF4390152.1"/>
    <property type="molecule type" value="Genomic_DNA"/>
</dbReference>
<feature type="compositionally biased region" description="Basic residues" evidence="1">
    <location>
        <begin position="1"/>
        <end position="17"/>
    </location>
</feature>
<dbReference type="Proteomes" id="UP000583929">
    <property type="component" value="Unassembled WGS sequence"/>
</dbReference>
<evidence type="ECO:0000256" key="1">
    <source>
        <dbReference type="SAM" id="MobiDB-lite"/>
    </source>
</evidence>
<organism evidence="2 3">
    <name type="scientific">Cannabis sativa</name>
    <name type="common">Hemp</name>
    <name type="synonym">Marijuana</name>
    <dbReference type="NCBI Taxonomy" id="3483"/>
    <lineage>
        <taxon>Eukaryota</taxon>
        <taxon>Viridiplantae</taxon>
        <taxon>Streptophyta</taxon>
        <taxon>Embryophyta</taxon>
        <taxon>Tracheophyta</taxon>
        <taxon>Spermatophyta</taxon>
        <taxon>Magnoliopsida</taxon>
        <taxon>eudicotyledons</taxon>
        <taxon>Gunneridae</taxon>
        <taxon>Pentapetalae</taxon>
        <taxon>rosids</taxon>
        <taxon>fabids</taxon>
        <taxon>Rosales</taxon>
        <taxon>Cannabaceae</taxon>
        <taxon>Cannabis</taxon>
    </lineage>
</organism>
<dbReference type="AlphaFoldDB" id="A0A7J6H4G0"/>
<comment type="caution">
    <text evidence="2">The sequence shown here is derived from an EMBL/GenBank/DDBJ whole genome shotgun (WGS) entry which is preliminary data.</text>
</comment>
<name>A0A7J6H4G0_CANSA</name>
<protein>
    <submittedName>
        <fullName evidence="2">Uncharacterized protein</fullName>
    </submittedName>
</protein>
<reference evidence="2 3" key="1">
    <citation type="journal article" date="2020" name="bioRxiv">
        <title>Sequence and annotation of 42 cannabis genomes reveals extensive copy number variation in cannabinoid synthesis and pathogen resistance genes.</title>
        <authorList>
            <person name="Mckernan K.J."/>
            <person name="Helbert Y."/>
            <person name="Kane L.T."/>
            <person name="Ebling H."/>
            <person name="Zhang L."/>
            <person name="Liu B."/>
            <person name="Eaton Z."/>
            <person name="Mclaughlin S."/>
            <person name="Kingan S."/>
            <person name="Baybayan P."/>
            <person name="Concepcion G."/>
            <person name="Jordan M."/>
            <person name="Riva A."/>
            <person name="Barbazuk W."/>
            <person name="Harkins T."/>
        </authorList>
    </citation>
    <scope>NUCLEOTIDE SEQUENCE [LARGE SCALE GENOMIC DNA]</scope>
    <source>
        <strain evidence="3">cv. Jamaican Lion 4</strain>
        <tissue evidence="2">Leaf</tissue>
    </source>
</reference>
<evidence type="ECO:0000313" key="3">
    <source>
        <dbReference type="Proteomes" id="UP000583929"/>
    </source>
</evidence>
<gene>
    <name evidence="2" type="ORF">G4B88_005070</name>
</gene>
<feature type="region of interest" description="Disordered" evidence="1">
    <location>
        <begin position="1"/>
        <end position="22"/>
    </location>
</feature>
<accession>A0A7J6H4G0</accession>
<evidence type="ECO:0000313" key="2">
    <source>
        <dbReference type="EMBL" id="KAF4390152.1"/>
    </source>
</evidence>
<sequence length="77" mass="8466">MAPKASKAKPHKAKGDKKKKEEKVLPTVIEISVETPEESQVTLKMINGYIYGQDLRCEKAVGSACGDMSFDQLLLIT</sequence>
<proteinExistence type="predicted"/>